<reference evidence="2" key="1">
    <citation type="journal article" date="2015" name="J. Biotechnol.">
        <title>Complete genome sequence of Haloferax gibbonsii strain ARA6, a potential producer of polyhydroxyalkanoates and halocins isolated from Araruama, Rio de Janeiro, Brasil.</title>
        <authorList>
            <person name="Pinto L.H."/>
            <person name="D'Alincourt Carvalho-Assef A.P."/>
            <person name="Vieira R.P."/>
            <person name="Clementino M.M."/>
            <person name="Albano R.M."/>
        </authorList>
    </citation>
    <scope>NUCLEOTIDE SEQUENCE [LARGE SCALE GENOMIC DNA]</scope>
    <source>
        <strain evidence="2">ARA6</strain>
        <plasmid evidence="2">Plasmid pHG2</plasmid>
    </source>
</reference>
<dbReference type="EMBL" id="CP011949">
    <property type="protein sequence ID" value="AKU09538.1"/>
    <property type="molecule type" value="Genomic_DNA"/>
</dbReference>
<dbReference type="KEGG" id="hgi:ABY42_17155"/>
<gene>
    <name evidence="1" type="ORF">ABY42_17155</name>
</gene>
<dbReference type="GeneID" id="25247716"/>
<evidence type="ECO:0000313" key="1">
    <source>
        <dbReference type="EMBL" id="AKU09538.1"/>
    </source>
</evidence>
<dbReference type="PATRIC" id="fig|35746.4.peg.3750"/>
<evidence type="ECO:0000313" key="2">
    <source>
        <dbReference type="Proteomes" id="UP000066124"/>
    </source>
</evidence>
<dbReference type="RefSeq" id="WP_050460255.1">
    <property type="nucleotide sequence ID" value="NZ_CP011949.1"/>
</dbReference>
<organism evidence="1 2">
    <name type="scientific">Haloferax gibbonsii</name>
    <dbReference type="NCBI Taxonomy" id="35746"/>
    <lineage>
        <taxon>Archaea</taxon>
        <taxon>Methanobacteriati</taxon>
        <taxon>Methanobacteriota</taxon>
        <taxon>Stenosarchaea group</taxon>
        <taxon>Halobacteria</taxon>
        <taxon>Halobacteriales</taxon>
        <taxon>Haloferacaceae</taxon>
        <taxon>Haloferax</taxon>
    </lineage>
</organism>
<sequence>MSNSNPPWTAEFAALKSDCAVELAGLLEKYPQPVVYEVMSEMLRREMRDQFAVSFAESQLDE</sequence>
<dbReference type="Proteomes" id="UP000066124">
    <property type="component" value="Plasmid pHG2"/>
</dbReference>
<proteinExistence type="predicted"/>
<keyword evidence="1" id="KW-0614">Plasmid</keyword>
<protein>
    <submittedName>
        <fullName evidence="1">Uncharacterized protein</fullName>
    </submittedName>
</protein>
<accession>A0A0K1IYZ5</accession>
<name>A0A0K1IYZ5_HALGI</name>
<dbReference type="AlphaFoldDB" id="A0A0K1IYZ5"/>
<geneLocation type="plasmid" evidence="1 2">
    <name>pHG2</name>
</geneLocation>